<gene>
    <name evidence="2" type="ORF">AB205_0138150</name>
</gene>
<feature type="compositionally biased region" description="Basic and acidic residues" evidence="1">
    <location>
        <begin position="12"/>
        <end position="23"/>
    </location>
</feature>
<name>A0A2G9SM36_AQUCT</name>
<evidence type="ECO:0000313" key="2">
    <source>
        <dbReference type="EMBL" id="PIO41216.1"/>
    </source>
</evidence>
<reference evidence="2" key="1">
    <citation type="submission" date="2017-08" db="EMBL/GenBank/DDBJ databases">
        <title>Assembly of the North American Bullfrog Genome.</title>
        <authorList>
            <person name="Warren R.L."/>
            <person name="Vandervalk B.P."/>
            <person name="Kucuk E."/>
            <person name="Birol I."/>
            <person name="Helbing C."/>
            <person name="Pandoh P."/>
            <person name="Behsaz B."/>
            <person name="Mohamadi H."/>
            <person name="Chu J."/>
            <person name="Jackman S."/>
            <person name="Hammond S.A."/>
            <person name="Veldhoen N."/>
            <person name="Kirk H."/>
            <person name="Zhao Y."/>
            <person name="Coope R."/>
            <person name="Pleasance S."/>
            <person name="Moore R."/>
            <person name="Holt R."/>
        </authorList>
    </citation>
    <scope>NUCLEOTIDE SEQUENCE</scope>
    <source>
        <strain evidence="2">Bruno</strain>
        <tissue evidence="2">Liver</tissue>
    </source>
</reference>
<evidence type="ECO:0000256" key="1">
    <source>
        <dbReference type="SAM" id="MobiDB-lite"/>
    </source>
</evidence>
<dbReference type="AlphaFoldDB" id="A0A2G9SM36"/>
<organism evidence="2">
    <name type="scientific">Aquarana catesbeiana</name>
    <name type="common">American bullfrog</name>
    <name type="synonym">Rana catesbeiana</name>
    <dbReference type="NCBI Taxonomy" id="8400"/>
    <lineage>
        <taxon>Eukaryota</taxon>
        <taxon>Metazoa</taxon>
        <taxon>Chordata</taxon>
        <taxon>Craniata</taxon>
        <taxon>Vertebrata</taxon>
        <taxon>Euteleostomi</taxon>
        <taxon>Amphibia</taxon>
        <taxon>Batrachia</taxon>
        <taxon>Anura</taxon>
        <taxon>Neobatrachia</taxon>
        <taxon>Ranoidea</taxon>
        <taxon>Ranidae</taxon>
        <taxon>Aquarana</taxon>
    </lineage>
</organism>
<accession>A0A2G9SM36</accession>
<feature type="region of interest" description="Disordered" evidence="1">
    <location>
        <begin position="1"/>
        <end position="26"/>
    </location>
</feature>
<sequence length="118" mass="13939">MAARQQVCAESSNKESPEQETSRSRTRYKASNMCFEEMVEMVDILLRTDYDGNHGPYRNPNARKAKIMAKVVRSLHRNFGVRRSKDQFRKRWELDKMKENIHDVQNRVINIIDILAKI</sequence>
<protein>
    <submittedName>
        <fullName evidence="2">Uncharacterized protein</fullName>
    </submittedName>
</protein>
<proteinExistence type="predicted"/>
<dbReference type="EMBL" id="KV923237">
    <property type="protein sequence ID" value="PIO41216.1"/>
    <property type="molecule type" value="Genomic_DNA"/>
</dbReference>